<protein>
    <submittedName>
        <fullName evidence="1">Uncharacterized protein</fullName>
    </submittedName>
</protein>
<proteinExistence type="predicted"/>
<reference evidence="1 2" key="1">
    <citation type="submission" date="2023-12" db="EMBL/GenBank/DDBJ databases">
        <title>Stenotrophomonas guangdongensis sp. nov., isolated from wilted pepper plants (Capsicum annuum).</title>
        <authorList>
            <person name="Qiu M."/>
            <person name="Li Y."/>
            <person name="Liu Q."/>
            <person name="Zhang X."/>
            <person name="Huang Y."/>
            <person name="Guo R."/>
            <person name="Hu M."/>
            <person name="Zhou J."/>
            <person name="Zhou X."/>
        </authorList>
    </citation>
    <scope>NUCLEOTIDE SEQUENCE [LARGE SCALE GENOMIC DNA]</scope>
    <source>
        <strain evidence="1 2">MH1</strain>
    </source>
</reference>
<gene>
    <name evidence="1" type="ORF">VA603_07425</name>
</gene>
<dbReference type="EMBL" id="JAYFUH010000085">
    <property type="protein sequence ID" value="MEA5667355.1"/>
    <property type="molecule type" value="Genomic_DNA"/>
</dbReference>
<dbReference type="RefSeq" id="WP_323438400.1">
    <property type="nucleotide sequence ID" value="NZ_JAYFUH010000085.1"/>
</dbReference>
<keyword evidence="2" id="KW-1185">Reference proteome</keyword>
<comment type="caution">
    <text evidence="1">The sequence shown here is derived from an EMBL/GenBank/DDBJ whole genome shotgun (WGS) entry which is preliminary data.</text>
</comment>
<dbReference type="Proteomes" id="UP001301653">
    <property type="component" value="Unassembled WGS sequence"/>
</dbReference>
<evidence type="ECO:0000313" key="2">
    <source>
        <dbReference type="Proteomes" id="UP001301653"/>
    </source>
</evidence>
<sequence length="496" mass="55459">MTYDQLAKIAASFGLRDSMVHIWAYSLHVGYGHQLPIEYEHSRPGLPNQVKAYTFEFYLDLYLREVLQHAGASKGARRSLRNWQDLGTLHNAIRSYSNFKARCDLDIWTTMHRIGHQQLPHFDRFGPAYFGRYWSLYKRGRLSSVVFKALGLTSEDYFLLAGATQALFMSSYEVPLAPQLAKLGLSPAVVAARVAAITGTPRLLRDRCKLDVRYDSSWDYTPNPIVVRPLIQLRADAPDHLACPRPQLLGKRLLAGLFYDLADATGFAQAYGDAFEEVVGDCFGLIQGETAAERPAPYIVNGAQHQGSDWLLTDTYATVFVECKTMRIPIPAKLAANPGDLEAGLKRLANAVVQNYRNILDATSGRAGIQVLDGPIYCLVVTLEDWVLFGDKSVDALSTLVESELEERGMEAGIQERYPFAVVGYAALPQLVDSISQHGLRIFTEKSTQRFKGYLFPQFLKEAKLSNGGAASSMFEREWHDFMGRLRARFPRASIS</sequence>
<organism evidence="1 2">
    <name type="scientific">Stenotrophomonas capsici</name>
    <dbReference type="NCBI Taxonomy" id="3110230"/>
    <lineage>
        <taxon>Bacteria</taxon>
        <taxon>Pseudomonadati</taxon>
        <taxon>Pseudomonadota</taxon>
        <taxon>Gammaproteobacteria</taxon>
        <taxon>Lysobacterales</taxon>
        <taxon>Lysobacteraceae</taxon>
        <taxon>Stenotrophomonas</taxon>
    </lineage>
</organism>
<name>A0ABU5V484_9GAMM</name>
<evidence type="ECO:0000313" key="1">
    <source>
        <dbReference type="EMBL" id="MEA5667355.1"/>
    </source>
</evidence>
<accession>A0ABU5V484</accession>